<feature type="transmembrane region" description="Helical" evidence="1">
    <location>
        <begin position="21"/>
        <end position="45"/>
    </location>
</feature>
<feature type="transmembrane region" description="Helical" evidence="1">
    <location>
        <begin position="65"/>
        <end position="85"/>
    </location>
</feature>
<feature type="transmembrane region" description="Helical" evidence="1">
    <location>
        <begin position="133"/>
        <end position="156"/>
    </location>
</feature>
<evidence type="ECO:0000313" key="3">
    <source>
        <dbReference type="Proteomes" id="UP001183226"/>
    </source>
</evidence>
<protein>
    <submittedName>
        <fullName evidence="2">Uncharacterized protein</fullName>
    </submittedName>
</protein>
<comment type="caution">
    <text evidence="2">The sequence shown here is derived from an EMBL/GenBank/DDBJ whole genome shotgun (WGS) entry which is preliminary data.</text>
</comment>
<keyword evidence="3" id="KW-1185">Reference proteome</keyword>
<reference evidence="3" key="1">
    <citation type="submission" date="2023-07" db="EMBL/GenBank/DDBJ databases">
        <title>30 novel species of actinomycetes from the DSMZ collection.</title>
        <authorList>
            <person name="Nouioui I."/>
        </authorList>
    </citation>
    <scope>NUCLEOTIDE SEQUENCE [LARGE SCALE GENOMIC DNA]</scope>
    <source>
        <strain evidence="3">DSM 45055</strain>
    </source>
</reference>
<feature type="transmembrane region" description="Helical" evidence="1">
    <location>
        <begin position="168"/>
        <end position="197"/>
    </location>
</feature>
<sequence length="200" mass="20135">MASSIPTAESRPSATEPARPGRAVTATAVLTALACAGFALVNVVFEATDRFSAGPYADYAAGLAVMNWLVVGLKIVGAGMALLSVAPERRWAPAPLLAVPLWAAFATLGVYGLGSLVQALGLAAGITGSPDRIGAAGAAYVLFFLLSAVGFGTLALSHTRRHRVRARVAVAGSLGAPLVLGGVFMGIPGLLVALGVMPPM</sequence>
<keyword evidence="1" id="KW-0812">Transmembrane</keyword>
<gene>
    <name evidence="2" type="ORF">RM446_11055</name>
</gene>
<proteinExistence type="predicted"/>
<evidence type="ECO:0000256" key="1">
    <source>
        <dbReference type="SAM" id="Phobius"/>
    </source>
</evidence>
<dbReference type="Proteomes" id="UP001183226">
    <property type="component" value="Unassembled WGS sequence"/>
</dbReference>
<name>A0ABU2KUA2_9ACTN</name>
<accession>A0ABU2KUA2</accession>
<evidence type="ECO:0000313" key="2">
    <source>
        <dbReference type="EMBL" id="MDT0302648.1"/>
    </source>
</evidence>
<feature type="transmembrane region" description="Helical" evidence="1">
    <location>
        <begin position="97"/>
        <end position="121"/>
    </location>
</feature>
<dbReference type="RefSeq" id="WP_311545126.1">
    <property type="nucleotide sequence ID" value="NZ_JAVREK010000009.1"/>
</dbReference>
<keyword evidence="1" id="KW-1133">Transmembrane helix</keyword>
<keyword evidence="1" id="KW-0472">Membrane</keyword>
<dbReference type="EMBL" id="JAVREK010000009">
    <property type="protein sequence ID" value="MDT0302648.1"/>
    <property type="molecule type" value="Genomic_DNA"/>
</dbReference>
<organism evidence="2 3">
    <name type="scientific">Streptomonospora wellingtoniae</name>
    <dbReference type="NCBI Taxonomy" id="3075544"/>
    <lineage>
        <taxon>Bacteria</taxon>
        <taxon>Bacillati</taxon>
        <taxon>Actinomycetota</taxon>
        <taxon>Actinomycetes</taxon>
        <taxon>Streptosporangiales</taxon>
        <taxon>Nocardiopsidaceae</taxon>
        <taxon>Streptomonospora</taxon>
    </lineage>
</organism>